<dbReference type="AlphaFoldDB" id="A0A4R3KPC5"/>
<dbReference type="PANTHER" id="PTHR30097">
    <property type="entry name" value="CATION EFFLUX SYSTEM PROTEIN CUSB"/>
    <property type="match status" value="1"/>
</dbReference>
<dbReference type="GO" id="GO:0015679">
    <property type="term" value="P:plasma membrane copper ion transport"/>
    <property type="evidence" value="ECO:0007669"/>
    <property type="project" value="TreeGrafter"/>
</dbReference>
<feature type="chain" id="PRO_5020672843" evidence="4">
    <location>
        <begin position="22"/>
        <end position="400"/>
    </location>
</feature>
<dbReference type="GO" id="GO:0060003">
    <property type="term" value="P:copper ion export"/>
    <property type="evidence" value="ECO:0007669"/>
    <property type="project" value="TreeGrafter"/>
</dbReference>
<dbReference type="Pfam" id="PF25954">
    <property type="entry name" value="Beta-barrel_RND_2"/>
    <property type="match status" value="1"/>
</dbReference>
<name>A0A4R3KPC5_9SPHI</name>
<evidence type="ECO:0000313" key="8">
    <source>
        <dbReference type="Proteomes" id="UP000295807"/>
    </source>
</evidence>
<comment type="caution">
    <text evidence="7">The sequence shown here is derived from an EMBL/GenBank/DDBJ whole genome shotgun (WGS) entry which is preliminary data.</text>
</comment>
<dbReference type="NCBIfam" id="TIGR01730">
    <property type="entry name" value="RND_mfp"/>
    <property type="match status" value="1"/>
</dbReference>
<evidence type="ECO:0000256" key="4">
    <source>
        <dbReference type="SAM" id="SignalP"/>
    </source>
</evidence>
<comment type="similarity">
    <text evidence="1">Belongs to the membrane fusion protein (MFP) (TC 8.A.1) family.</text>
</comment>
<keyword evidence="3" id="KW-0175">Coiled coil</keyword>
<dbReference type="PANTHER" id="PTHR30097:SF4">
    <property type="entry name" value="SLR6042 PROTEIN"/>
    <property type="match status" value="1"/>
</dbReference>
<dbReference type="GO" id="GO:0016020">
    <property type="term" value="C:membrane"/>
    <property type="evidence" value="ECO:0007669"/>
    <property type="project" value="InterPro"/>
</dbReference>
<dbReference type="Pfam" id="PF25919">
    <property type="entry name" value="BSH_CusB"/>
    <property type="match status" value="1"/>
</dbReference>
<dbReference type="EMBL" id="SMAD01000007">
    <property type="protein sequence ID" value="TCS86490.1"/>
    <property type="molecule type" value="Genomic_DNA"/>
</dbReference>
<evidence type="ECO:0000259" key="6">
    <source>
        <dbReference type="Pfam" id="PF25954"/>
    </source>
</evidence>
<dbReference type="PROSITE" id="PS51257">
    <property type="entry name" value="PROKAR_LIPOPROTEIN"/>
    <property type="match status" value="1"/>
</dbReference>
<evidence type="ECO:0000313" key="7">
    <source>
        <dbReference type="EMBL" id="TCS86490.1"/>
    </source>
</evidence>
<sequence>MNTINKYLLFLPFLLAACQGAAPHEEGHEGHTEQEETASHEEGWVELTGQQADAVHIQTDTLRAYPLGAGIKANGQLEVPPQNEARVSAYLGGNVNRILVIEGDKVKKGQTLATLSHPDLIAIQQDYQEALNELSFLEEEYTRKQQLYKEGVSSGRQFQQADADHKTMQSRVAALKAKLHMLHLDPEAVASGKISVSIPVTTPIGGFVKKVKVLTGQYVPPQQELFEIVDNSHIHADLMVFQKDMEKLRQGQKIFFTVGNMLGETFEARIFSIGKVLEEDPRAVHVHAEITGSTEDLIPGMYVQGRIITEETETLALPEDGIAREGDKTFIFLAEQGKKTEGKGERIRRFRMVEVGTGVQEGGLIAIKPAEQLPEDAIVVTSGAYYLLAEMKKGEAGHHH</sequence>
<organism evidence="7 8">
    <name type="scientific">Anseongella ginsenosidimutans</name>
    <dbReference type="NCBI Taxonomy" id="496056"/>
    <lineage>
        <taxon>Bacteria</taxon>
        <taxon>Pseudomonadati</taxon>
        <taxon>Bacteroidota</taxon>
        <taxon>Sphingobacteriia</taxon>
        <taxon>Sphingobacteriales</taxon>
        <taxon>Sphingobacteriaceae</taxon>
        <taxon>Anseongella</taxon>
    </lineage>
</organism>
<dbReference type="RefSeq" id="WP_132129507.1">
    <property type="nucleotide sequence ID" value="NZ_CP042432.1"/>
</dbReference>
<dbReference type="InterPro" id="IPR051909">
    <property type="entry name" value="MFP_Cation_Efflux"/>
</dbReference>
<dbReference type="InterPro" id="IPR058792">
    <property type="entry name" value="Beta-barrel_RND_2"/>
</dbReference>
<dbReference type="OrthoDB" id="9814657at2"/>
<dbReference type="Proteomes" id="UP000295807">
    <property type="component" value="Unassembled WGS sequence"/>
</dbReference>
<evidence type="ECO:0000256" key="2">
    <source>
        <dbReference type="ARBA" id="ARBA00022448"/>
    </source>
</evidence>
<reference evidence="7 8" key="1">
    <citation type="submission" date="2019-03" db="EMBL/GenBank/DDBJ databases">
        <title>Genomic Encyclopedia of Type Strains, Phase IV (KMG-IV): sequencing the most valuable type-strain genomes for metagenomic binning, comparative biology and taxonomic classification.</title>
        <authorList>
            <person name="Goeker M."/>
        </authorList>
    </citation>
    <scope>NUCLEOTIDE SEQUENCE [LARGE SCALE GENOMIC DNA]</scope>
    <source>
        <strain evidence="7 8">DSM 21100</strain>
    </source>
</reference>
<proteinExistence type="inferred from homology"/>
<dbReference type="SUPFAM" id="SSF111369">
    <property type="entry name" value="HlyD-like secretion proteins"/>
    <property type="match status" value="1"/>
</dbReference>
<dbReference type="Gene3D" id="1.10.287.470">
    <property type="entry name" value="Helix hairpin bin"/>
    <property type="match status" value="1"/>
</dbReference>
<dbReference type="Gene3D" id="2.40.420.20">
    <property type="match status" value="1"/>
</dbReference>
<keyword evidence="2" id="KW-0813">Transport</keyword>
<protein>
    <submittedName>
        <fullName evidence="7">Cobalt-zinc-cadmium efflux system membrane fusion protein</fullName>
    </submittedName>
</protein>
<dbReference type="Gene3D" id="2.40.50.100">
    <property type="match status" value="1"/>
</dbReference>
<feature type="signal peptide" evidence="4">
    <location>
        <begin position="1"/>
        <end position="21"/>
    </location>
</feature>
<gene>
    <name evidence="7" type="ORF">EDD80_10723</name>
</gene>
<evidence type="ECO:0000256" key="1">
    <source>
        <dbReference type="ARBA" id="ARBA00009477"/>
    </source>
</evidence>
<keyword evidence="4" id="KW-0732">Signal</keyword>
<feature type="domain" description="CusB-like beta-barrel" evidence="6">
    <location>
        <begin position="239"/>
        <end position="309"/>
    </location>
</feature>
<dbReference type="GO" id="GO:0030313">
    <property type="term" value="C:cell envelope"/>
    <property type="evidence" value="ECO:0007669"/>
    <property type="project" value="TreeGrafter"/>
</dbReference>
<dbReference type="GO" id="GO:0022857">
    <property type="term" value="F:transmembrane transporter activity"/>
    <property type="evidence" value="ECO:0007669"/>
    <property type="project" value="InterPro"/>
</dbReference>
<evidence type="ECO:0000256" key="3">
    <source>
        <dbReference type="SAM" id="Coils"/>
    </source>
</evidence>
<keyword evidence="8" id="KW-1185">Reference proteome</keyword>
<feature type="coiled-coil region" evidence="3">
    <location>
        <begin position="120"/>
        <end position="147"/>
    </location>
</feature>
<dbReference type="Gene3D" id="2.40.30.170">
    <property type="match status" value="1"/>
</dbReference>
<evidence type="ECO:0000259" key="5">
    <source>
        <dbReference type="Pfam" id="PF25919"/>
    </source>
</evidence>
<dbReference type="InterPro" id="IPR058790">
    <property type="entry name" value="BSH_CusB"/>
</dbReference>
<feature type="domain" description="CusB-like barrel-sandwich hybrid" evidence="5">
    <location>
        <begin position="87"/>
        <end position="228"/>
    </location>
</feature>
<accession>A0A4R3KPC5</accession>
<dbReference type="InterPro" id="IPR006143">
    <property type="entry name" value="RND_pump_MFP"/>
</dbReference>